<evidence type="ECO:0000259" key="1">
    <source>
        <dbReference type="Pfam" id="PF18480"/>
    </source>
</evidence>
<dbReference type="RefSeq" id="WP_129893742.1">
    <property type="nucleotide sequence ID" value="NZ_CP035758.1"/>
</dbReference>
<evidence type="ECO:0000313" key="3">
    <source>
        <dbReference type="Proteomes" id="UP000290365"/>
    </source>
</evidence>
<evidence type="ECO:0000313" key="2">
    <source>
        <dbReference type="EMBL" id="QBD82673.1"/>
    </source>
</evidence>
<sequence>MNFLLDEGAGAKKIKTLLRERGHNVKAMNEGELSGTKDPPVLKLLLEEERFIITCDTDFLKYRRDVEFGAILIKGDYKVTSELAERVVWTIEYIIQNPDLLNDLTVLERDTPYGLWKVYTQGDQCVITWLSYSVERLSITCSAQFISTPISATNLDSECDS</sequence>
<protein>
    <recommendedName>
        <fullName evidence="1">DUF5615 domain-containing protein</fullName>
    </recommendedName>
</protein>
<keyword evidence="3" id="KW-1185">Reference proteome</keyword>
<dbReference type="AlphaFoldDB" id="A0A4P6K419"/>
<dbReference type="EMBL" id="CP035758">
    <property type="protein sequence ID" value="QBD82673.1"/>
    <property type="molecule type" value="Genomic_DNA"/>
</dbReference>
<gene>
    <name evidence="2" type="ORF">EPA93_44585</name>
</gene>
<proteinExistence type="predicted"/>
<feature type="domain" description="DUF5615" evidence="1">
    <location>
        <begin position="1"/>
        <end position="109"/>
    </location>
</feature>
<name>A0A4P6K419_KTERU</name>
<reference evidence="2 3" key="1">
    <citation type="submission" date="2019-01" db="EMBL/GenBank/DDBJ databases">
        <title>Ktedonosporobacter rubrisoli SCAWS-G2.</title>
        <authorList>
            <person name="Huang Y."/>
            <person name="Yan B."/>
        </authorList>
    </citation>
    <scope>NUCLEOTIDE SEQUENCE [LARGE SCALE GENOMIC DNA]</scope>
    <source>
        <strain evidence="2 3">SCAWS-G2</strain>
    </source>
</reference>
<accession>A0A4P6K419</accession>
<organism evidence="2 3">
    <name type="scientific">Ktedonosporobacter rubrisoli</name>
    <dbReference type="NCBI Taxonomy" id="2509675"/>
    <lineage>
        <taxon>Bacteria</taxon>
        <taxon>Bacillati</taxon>
        <taxon>Chloroflexota</taxon>
        <taxon>Ktedonobacteria</taxon>
        <taxon>Ktedonobacterales</taxon>
        <taxon>Ktedonosporobacteraceae</taxon>
        <taxon>Ktedonosporobacter</taxon>
    </lineage>
</organism>
<dbReference type="Pfam" id="PF18480">
    <property type="entry name" value="DUF5615"/>
    <property type="match status" value="1"/>
</dbReference>
<dbReference type="Proteomes" id="UP000290365">
    <property type="component" value="Chromosome"/>
</dbReference>
<dbReference type="KEGG" id="kbs:EPA93_44585"/>
<dbReference type="InterPro" id="IPR041049">
    <property type="entry name" value="DUF5615"/>
</dbReference>